<dbReference type="GO" id="GO:0005886">
    <property type="term" value="C:plasma membrane"/>
    <property type="evidence" value="ECO:0007669"/>
    <property type="project" value="UniProtKB-SubCell"/>
</dbReference>
<dbReference type="InterPro" id="IPR050297">
    <property type="entry name" value="LipidA_mod_glycosyltrf_83"/>
</dbReference>
<evidence type="ECO:0000256" key="6">
    <source>
        <dbReference type="ARBA" id="ARBA00022989"/>
    </source>
</evidence>
<feature type="transmembrane region" description="Helical" evidence="8">
    <location>
        <begin position="305"/>
        <end position="327"/>
    </location>
</feature>
<accession>A0A1M5TSK5</accession>
<dbReference type="AlphaFoldDB" id="A0A1M5TSK5"/>
<dbReference type="OrthoDB" id="7813221at2"/>
<dbReference type="EMBL" id="LT670818">
    <property type="protein sequence ID" value="SHH53586.1"/>
    <property type="molecule type" value="Genomic_DNA"/>
</dbReference>
<evidence type="ECO:0000256" key="2">
    <source>
        <dbReference type="ARBA" id="ARBA00022475"/>
    </source>
</evidence>
<keyword evidence="3" id="KW-0328">Glycosyltransferase</keyword>
<dbReference type="GO" id="GO:0009103">
    <property type="term" value="P:lipopolysaccharide biosynthetic process"/>
    <property type="evidence" value="ECO:0007669"/>
    <property type="project" value="UniProtKB-ARBA"/>
</dbReference>
<feature type="transmembrane region" description="Helical" evidence="8">
    <location>
        <begin position="131"/>
        <end position="160"/>
    </location>
</feature>
<evidence type="ECO:0000256" key="1">
    <source>
        <dbReference type="ARBA" id="ARBA00004651"/>
    </source>
</evidence>
<keyword evidence="4" id="KW-0808">Transferase</keyword>
<feature type="transmembrane region" description="Helical" evidence="8">
    <location>
        <begin position="104"/>
        <end position="125"/>
    </location>
</feature>
<keyword evidence="2" id="KW-1003">Cell membrane</keyword>
<reference evidence="9 10" key="1">
    <citation type="submission" date="2016-11" db="EMBL/GenBank/DDBJ databases">
        <authorList>
            <person name="Jaros S."/>
            <person name="Januszkiewicz K."/>
            <person name="Wedrychowicz H."/>
        </authorList>
    </citation>
    <scope>NUCLEOTIDE SEQUENCE [LARGE SCALE GENOMIC DNA]</scope>
    <source>
        <strain evidence="9 10">GAS242</strain>
    </source>
</reference>
<dbReference type="Proteomes" id="UP000190675">
    <property type="component" value="Chromosome I"/>
</dbReference>
<evidence type="ECO:0008006" key="11">
    <source>
        <dbReference type="Google" id="ProtNLM"/>
    </source>
</evidence>
<dbReference type="PANTHER" id="PTHR33908:SF11">
    <property type="entry name" value="MEMBRANE PROTEIN"/>
    <property type="match status" value="1"/>
</dbReference>
<dbReference type="PANTHER" id="PTHR33908">
    <property type="entry name" value="MANNOSYLTRANSFERASE YKCB-RELATED"/>
    <property type="match status" value="1"/>
</dbReference>
<keyword evidence="5 8" id="KW-0812">Transmembrane</keyword>
<evidence type="ECO:0000256" key="7">
    <source>
        <dbReference type="ARBA" id="ARBA00023136"/>
    </source>
</evidence>
<evidence type="ECO:0000313" key="9">
    <source>
        <dbReference type="EMBL" id="SHH53586.1"/>
    </source>
</evidence>
<feature type="transmembrane region" description="Helical" evidence="8">
    <location>
        <begin position="339"/>
        <end position="359"/>
    </location>
</feature>
<evidence type="ECO:0000256" key="5">
    <source>
        <dbReference type="ARBA" id="ARBA00022692"/>
    </source>
</evidence>
<sequence length="393" mass="44232">MTSPAARFDRTLLAAILVLAIILRLTAAYLLPDQNFPDAVGYRQAGRDLWSSGMLGTPYWMPLYPALVGLTGAGWGQLALDIALSTSAVWLIHRIVLAVFADEAAALLAAFMIAIYPYFIFYAVVGLSESLFIALLLGAFLCWYRGSFGIAAVLIVLSILTRPSIELLVPFLILYFAVVIHRLPTMSVVRNLFVYSIVYIALMSPWWMHNYRAYGSFVRLDLASGFVFYSGNNPLNRTGGGIAGQDFDEKFLDGVADPVARDRAMWNAGMSYVAENPQRFLELARLKFLRFWRLWPYVQDYATHLYVVASLISFVPVLILSAIYLIVWGWREHTRIAPILAWGAYLTLIHMIFIGSLRYRLPLEPFMIMFAAVATMRLGRLALSRYESGSKNY</sequence>
<name>A0A1M5TSK5_9BRAD</name>
<feature type="transmembrane region" description="Helical" evidence="8">
    <location>
        <begin position="167"/>
        <end position="183"/>
    </location>
</feature>
<evidence type="ECO:0000313" key="10">
    <source>
        <dbReference type="Proteomes" id="UP000190675"/>
    </source>
</evidence>
<proteinExistence type="predicted"/>
<feature type="transmembrane region" description="Helical" evidence="8">
    <location>
        <begin position="189"/>
        <end position="207"/>
    </location>
</feature>
<protein>
    <recommendedName>
        <fullName evidence="11">Dolichyl-phosphate-mannose-protein mannosyltransferase</fullName>
    </recommendedName>
</protein>
<evidence type="ECO:0000256" key="8">
    <source>
        <dbReference type="SAM" id="Phobius"/>
    </source>
</evidence>
<organism evidence="9 10">
    <name type="scientific">Bradyrhizobium erythrophlei</name>
    <dbReference type="NCBI Taxonomy" id="1437360"/>
    <lineage>
        <taxon>Bacteria</taxon>
        <taxon>Pseudomonadati</taxon>
        <taxon>Pseudomonadota</taxon>
        <taxon>Alphaproteobacteria</taxon>
        <taxon>Hyphomicrobiales</taxon>
        <taxon>Nitrobacteraceae</taxon>
        <taxon>Bradyrhizobium</taxon>
    </lineage>
</organism>
<gene>
    <name evidence="9" type="ORF">SAMN05444169_7951</name>
</gene>
<dbReference type="RefSeq" id="WP_079571197.1">
    <property type="nucleotide sequence ID" value="NZ_LT670818.1"/>
</dbReference>
<evidence type="ECO:0000256" key="4">
    <source>
        <dbReference type="ARBA" id="ARBA00022679"/>
    </source>
</evidence>
<dbReference type="GO" id="GO:0016763">
    <property type="term" value="F:pentosyltransferase activity"/>
    <property type="evidence" value="ECO:0007669"/>
    <property type="project" value="TreeGrafter"/>
</dbReference>
<evidence type="ECO:0000256" key="3">
    <source>
        <dbReference type="ARBA" id="ARBA00022676"/>
    </source>
</evidence>
<keyword evidence="7 8" id="KW-0472">Membrane</keyword>
<comment type="subcellular location">
    <subcellularLocation>
        <location evidence="1">Cell membrane</location>
        <topology evidence="1">Multi-pass membrane protein</topology>
    </subcellularLocation>
</comment>
<keyword evidence="6 8" id="KW-1133">Transmembrane helix</keyword>